<keyword evidence="4 5" id="KW-0472">Membrane</keyword>
<keyword evidence="2 5" id="KW-0812">Transmembrane</keyword>
<keyword evidence="3 5" id="KW-1133">Transmembrane helix</keyword>
<evidence type="ECO:0000313" key="8">
    <source>
        <dbReference type="Proteomes" id="UP000292003"/>
    </source>
</evidence>
<evidence type="ECO:0000259" key="6">
    <source>
        <dbReference type="Pfam" id="PF06803"/>
    </source>
</evidence>
<dbReference type="InterPro" id="IPR010652">
    <property type="entry name" value="DUF1232"/>
</dbReference>
<feature type="transmembrane region" description="Helical" evidence="5">
    <location>
        <begin position="6"/>
        <end position="31"/>
    </location>
</feature>
<evidence type="ECO:0000313" key="7">
    <source>
        <dbReference type="EMBL" id="RZQ62086.1"/>
    </source>
</evidence>
<reference evidence="7 8" key="1">
    <citation type="submission" date="2019-02" db="EMBL/GenBank/DDBJ databases">
        <title>Draft genome sequence of Amycolatopsis sp. 8-3EHSu isolated from roots of Suaeda maritima.</title>
        <authorList>
            <person name="Duangmal K."/>
            <person name="Chantavorakit T."/>
        </authorList>
    </citation>
    <scope>NUCLEOTIDE SEQUENCE [LARGE SCALE GENOMIC DNA]</scope>
    <source>
        <strain evidence="7 8">8-3EHSu</strain>
    </source>
</reference>
<organism evidence="7 8">
    <name type="scientific">Amycolatopsis suaedae</name>
    <dbReference type="NCBI Taxonomy" id="2510978"/>
    <lineage>
        <taxon>Bacteria</taxon>
        <taxon>Bacillati</taxon>
        <taxon>Actinomycetota</taxon>
        <taxon>Actinomycetes</taxon>
        <taxon>Pseudonocardiales</taxon>
        <taxon>Pseudonocardiaceae</taxon>
        <taxon>Amycolatopsis</taxon>
    </lineage>
</organism>
<dbReference type="OrthoDB" id="9804184at2"/>
<dbReference type="RefSeq" id="WP_130477179.1">
    <property type="nucleotide sequence ID" value="NZ_SFCC01000010.1"/>
</dbReference>
<evidence type="ECO:0000256" key="1">
    <source>
        <dbReference type="ARBA" id="ARBA00004127"/>
    </source>
</evidence>
<dbReference type="Pfam" id="PF06803">
    <property type="entry name" value="DUF1232"/>
    <property type="match status" value="1"/>
</dbReference>
<dbReference type="Proteomes" id="UP000292003">
    <property type="component" value="Unassembled WGS sequence"/>
</dbReference>
<feature type="domain" description="DUF1232" evidence="6">
    <location>
        <begin position="67"/>
        <end position="100"/>
    </location>
</feature>
<comment type="caution">
    <text evidence="7">The sequence shown here is derived from an EMBL/GenBank/DDBJ whole genome shotgun (WGS) entry which is preliminary data.</text>
</comment>
<dbReference type="AlphaFoldDB" id="A0A4Q7J5N6"/>
<evidence type="ECO:0000256" key="2">
    <source>
        <dbReference type="ARBA" id="ARBA00022692"/>
    </source>
</evidence>
<gene>
    <name evidence="7" type="ORF">EWH70_21100</name>
</gene>
<evidence type="ECO:0000256" key="5">
    <source>
        <dbReference type="SAM" id="Phobius"/>
    </source>
</evidence>
<comment type="subcellular location">
    <subcellularLocation>
        <location evidence="1">Endomembrane system</location>
        <topology evidence="1">Multi-pass membrane protein</topology>
    </subcellularLocation>
</comment>
<protein>
    <submittedName>
        <fullName evidence="7">DUF1232 domain-containing protein</fullName>
    </submittedName>
</protein>
<dbReference type="GO" id="GO:0012505">
    <property type="term" value="C:endomembrane system"/>
    <property type="evidence" value="ECO:0007669"/>
    <property type="project" value="UniProtKB-SubCell"/>
</dbReference>
<evidence type="ECO:0000256" key="4">
    <source>
        <dbReference type="ARBA" id="ARBA00023136"/>
    </source>
</evidence>
<evidence type="ECO:0000256" key="3">
    <source>
        <dbReference type="ARBA" id="ARBA00022989"/>
    </source>
</evidence>
<proteinExistence type="predicted"/>
<dbReference type="EMBL" id="SFCC01000010">
    <property type="protein sequence ID" value="RZQ62086.1"/>
    <property type="molecule type" value="Genomic_DNA"/>
</dbReference>
<keyword evidence="8" id="KW-1185">Reference proteome</keyword>
<sequence>MTGIFWIDLIVGLLGALLLLWPTLILALVVLQPRRGLLPVAVKLLPELLGLLRRMAADKAQPNGVRIRLAVMFGYLRSPIDLVPDFIPTVGNKDDAIVASAGLRAVVRQVGLPEVRRYWQGSDEGWAAVCRLADPDVGGAWEADYDERPTRPTRRA</sequence>
<name>A0A4Q7J5N6_9PSEU</name>
<accession>A0A4Q7J5N6</accession>